<keyword evidence="3" id="KW-1185">Reference proteome</keyword>
<protein>
    <recommendedName>
        <fullName evidence="4">Secreted protein</fullName>
    </recommendedName>
</protein>
<evidence type="ECO:0000313" key="2">
    <source>
        <dbReference type="EMBL" id="MFG6465022.1"/>
    </source>
</evidence>
<sequence length="86" mass="9129">MARYVFSFATAAIGAVPLASARRTANSHGATVLRAIAGTMLLEAPPATAAAVAKALPGWRYTPERKTSRVPERTQLQRARQLAKAP</sequence>
<feature type="region of interest" description="Disordered" evidence="1">
    <location>
        <begin position="64"/>
        <end position="86"/>
    </location>
</feature>
<gene>
    <name evidence="2" type="ORF">ACG01O_00230</name>
</gene>
<comment type="caution">
    <text evidence="2">The sequence shown here is derived from an EMBL/GenBank/DDBJ whole genome shotgun (WGS) entry which is preliminary data.</text>
</comment>
<name>A0ABW7GSS4_9BURK</name>
<accession>A0ABW7GSS4</accession>
<organism evidence="2 3">
    <name type="scientific">Pelomonas baiyunensis</name>
    <dbReference type="NCBI Taxonomy" id="3299026"/>
    <lineage>
        <taxon>Bacteria</taxon>
        <taxon>Pseudomonadati</taxon>
        <taxon>Pseudomonadota</taxon>
        <taxon>Betaproteobacteria</taxon>
        <taxon>Burkholderiales</taxon>
        <taxon>Sphaerotilaceae</taxon>
        <taxon>Roseateles</taxon>
    </lineage>
</organism>
<evidence type="ECO:0000256" key="1">
    <source>
        <dbReference type="SAM" id="MobiDB-lite"/>
    </source>
</evidence>
<evidence type="ECO:0008006" key="4">
    <source>
        <dbReference type="Google" id="ProtNLM"/>
    </source>
</evidence>
<reference evidence="2 3" key="1">
    <citation type="submission" date="2024-08" db="EMBL/GenBank/DDBJ databases">
        <authorList>
            <person name="Lu H."/>
        </authorList>
    </citation>
    <scope>NUCLEOTIDE SEQUENCE [LARGE SCALE GENOMIC DNA]</scope>
    <source>
        <strain evidence="2 3">BYS87W</strain>
    </source>
</reference>
<dbReference type="Proteomes" id="UP001606303">
    <property type="component" value="Unassembled WGS sequence"/>
</dbReference>
<dbReference type="RefSeq" id="WP_394379825.1">
    <property type="nucleotide sequence ID" value="NZ_JBIGIB010000001.1"/>
</dbReference>
<evidence type="ECO:0000313" key="3">
    <source>
        <dbReference type="Proteomes" id="UP001606303"/>
    </source>
</evidence>
<dbReference type="EMBL" id="JBIGIB010000001">
    <property type="protein sequence ID" value="MFG6465022.1"/>
    <property type="molecule type" value="Genomic_DNA"/>
</dbReference>
<proteinExistence type="predicted"/>